<evidence type="ECO:0000313" key="2">
    <source>
        <dbReference type="Proteomes" id="UP000035491"/>
    </source>
</evidence>
<organism evidence="1 2">
    <name type="scientific">Rickettsia parkeri str. Tate's Hell</name>
    <dbReference type="NCBI Taxonomy" id="1359189"/>
    <lineage>
        <taxon>Bacteria</taxon>
        <taxon>Pseudomonadati</taxon>
        <taxon>Pseudomonadota</taxon>
        <taxon>Alphaproteobacteria</taxon>
        <taxon>Rickettsiales</taxon>
        <taxon>Rickettsiaceae</taxon>
        <taxon>Rickettsieae</taxon>
        <taxon>Rickettsia</taxon>
        <taxon>spotted fever group</taxon>
    </lineage>
</organism>
<dbReference type="Proteomes" id="UP000035491">
    <property type="component" value="Unassembled WGS sequence"/>
</dbReference>
<accession>A0ABR5DR97</accession>
<gene>
    <name evidence="1" type="ORF">RPATATE_0724</name>
</gene>
<name>A0ABR5DR97_RICPA</name>
<keyword evidence="2" id="KW-1185">Reference proteome</keyword>
<sequence length="52" mass="5891">MIEKQLIGRKGDGGFDRLSVSNGKKIKEVININDLSYSPVQKVDILILMRFL</sequence>
<proteinExistence type="predicted"/>
<dbReference type="RefSeq" id="WP_014410843.1">
    <property type="nucleotide sequence ID" value="NZ_LAOO01000001.1"/>
</dbReference>
<reference evidence="1 2" key="1">
    <citation type="submission" date="2015-02" db="EMBL/GenBank/DDBJ databases">
        <title>Genome Sequencing of Rickettsiales.</title>
        <authorList>
            <person name="Daugherty S.C."/>
            <person name="Su Q."/>
            <person name="Abolude K."/>
            <person name="Beier-Sexton M."/>
            <person name="Carlyon J.A."/>
            <person name="Carter R."/>
            <person name="Day N.P."/>
            <person name="Dumler S.J."/>
            <person name="Dyachenko V."/>
            <person name="Godinez A."/>
            <person name="Kurtti T.J."/>
            <person name="Lichay M."/>
            <person name="Mullins K.E."/>
            <person name="Ott S."/>
            <person name="Pappas-Brown V."/>
            <person name="Paris D.H."/>
            <person name="Patel P."/>
            <person name="Richards A.L."/>
            <person name="Sadzewicz L."/>
            <person name="Sears K."/>
            <person name="Seidman D."/>
            <person name="Sengamalay N."/>
            <person name="Stenos J."/>
            <person name="Tallon L.J."/>
            <person name="Vincent G."/>
            <person name="Fraser C.M."/>
            <person name="Munderloh U."/>
            <person name="Dunning-Hotopp J.C."/>
        </authorList>
    </citation>
    <scope>NUCLEOTIDE SEQUENCE [LARGE SCALE GENOMIC DNA]</scope>
    <source>
        <strain evidence="1 2">Tate's Hell</strain>
    </source>
</reference>
<dbReference type="EMBL" id="LAOO01000001">
    <property type="protein sequence ID" value="KJW01245.1"/>
    <property type="molecule type" value="Genomic_DNA"/>
</dbReference>
<evidence type="ECO:0000313" key="1">
    <source>
        <dbReference type="EMBL" id="KJW01245.1"/>
    </source>
</evidence>
<protein>
    <submittedName>
        <fullName evidence="1">Uncharacterized protein</fullName>
    </submittedName>
</protein>
<comment type="caution">
    <text evidence="1">The sequence shown here is derived from an EMBL/GenBank/DDBJ whole genome shotgun (WGS) entry which is preliminary data.</text>
</comment>